<evidence type="ECO:0000313" key="2">
    <source>
        <dbReference type="EMBL" id="RWA05706.1"/>
    </source>
</evidence>
<dbReference type="GO" id="GO:0016020">
    <property type="term" value="C:membrane"/>
    <property type="evidence" value="ECO:0007669"/>
    <property type="project" value="InterPro"/>
</dbReference>
<dbReference type="EMBL" id="RYZI01000409">
    <property type="protein sequence ID" value="RWA05706.1"/>
    <property type="molecule type" value="Genomic_DNA"/>
</dbReference>
<organism evidence="2 3">
    <name type="scientific">Xylaria grammica</name>
    <dbReference type="NCBI Taxonomy" id="363999"/>
    <lineage>
        <taxon>Eukaryota</taxon>
        <taxon>Fungi</taxon>
        <taxon>Dikarya</taxon>
        <taxon>Ascomycota</taxon>
        <taxon>Pezizomycotina</taxon>
        <taxon>Sordariomycetes</taxon>
        <taxon>Xylariomycetidae</taxon>
        <taxon>Xylariales</taxon>
        <taxon>Xylariaceae</taxon>
        <taxon>Xylaria</taxon>
    </lineage>
</organism>
<evidence type="ECO:0000256" key="1">
    <source>
        <dbReference type="SAM" id="Phobius"/>
    </source>
</evidence>
<dbReference type="Pfam" id="PF12351">
    <property type="entry name" value="Fig1"/>
    <property type="match status" value="1"/>
</dbReference>
<proteinExistence type="predicted"/>
<dbReference type="AlphaFoldDB" id="A0A439CU94"/>
<protein>
    <submittedName>
        <fullName evidence="2">Uncharacterized protein</fullName>
    </submittedName>
</protein>
<evidence type="ECO:0000313" key="3">
    <source>
        <dbReference type="Proteomes" id="UP000286045"/>
    </source>
</evidence>
<feature type="transmembrane region" description="Helical" evidence="1">
    <location>
        <begin position="86"/>
        <end position="105"/>
    </location>
</feature>
<dbReference type="InterPro" id="IPR033481">
    <property type="entry name" value="Dni1/Fig1"/>
</dbReference>
<dbReference type="Proteomes" id="UP000286045">
    <property type="component" value="Unassembled WGS sequence"/>
</dbReference>
<gene>
    <name evidence="2" type="ORF">EKO27_g9391</name>
</gene>
<sequence>MPTYSLTESELRDGFLSSSVTLDDNYINDMEPLLNAAHTFQTKIFCPLVAGSLGLFFLGIIAMLLLKRAAKSVAPQASSMAFMRSIISITMLYAFGLALAAAYSTTQAANALSFTTTELSGPTPLIEIIPGGAIQGLQWTIIGLMVLIQWSVSGMFPRSPAAPAFSLVATPAPPPTLQLAAVPPPAPTVPMVLTQTPAPAPVTLPALPALPAPPAPALVPVPAPVPAPAPAPAPYHVTVAGTPSPPEPPVVHVPAAPVAVAQ</sequence>
<accession>A0A439CU94</accession>
<comment type="caution">
    <text evidence="2">The sequence shown here is derived from an EMBL/GenBank/DDBJ whole genome shotgun (WGS) entry which is preliminary data.</text>
</comment>
<keyword evidence="1" id="KW-0812">Transmembrane</keyword>
<feature type="transmembrane region" description="Helical" evidence="1">
    <location>
        <begin position="44"/>
        <end position="66"/>
    </location>
</feature>
<name>A0A439CU94_9PEZI</name>
<keyword evidence="3" id="KW-1185">Reference proteome</keyword>
<dbReference type="STRING" id="363999.A0A439CU94"/>
<reference evidence="2 3" key="1">
    <citation type="submission" date="2018-12" db="EMBL/GenBank/DDBJ databases">
        <title>Draft genome sequence of Xylaria grammica IHI A82.</title>
        <authorList>
            <person name="Buettner E."/>
            <person name="Kellner H."/>
        </authorList>
    </citation>
    <scope>NUCLEOTIDE SEQUENCE [LARGE SCALE GENOMIC DNA]</scope>
    <source>
        <strain evidence="2 3">IHI A82</strain>
    </source>
</reference>
<keyword evidence="1" id="KW-1133">Transmembrane helix</keyword>
<keyword evidence="1" id="KW-0472">Membrane</keyword>